<feature type="domain" description="FCP1 homology" evidence="1">
    <location>
        <begin position="1"/>
        <end position="139"/>
    </location>
</feature>
<dbReference type="Pfam" id="PF03031">
    <property type="entry name" value="NIF"/>
    <property type="match status" value="1"/>
</dbReference>
<dbReference type="InterPro" id="IPR023214">
    <property type="entry name" value="HAD_sf"/>
</dbReference>
<dbReference type="EMBL" id="MFNE01000026">
    <property type="protein sequence ID" value="OGG95252.1"/>
    <property type="molecule type" value="Genomic_DNA"/>
</dbReference>
<dbReference type="STRING" id="1817772.A2527_08760"/>
<gene>
    <name evidence="2" type="ORF">A2527_08760</name>
</gene>
<evidence type="ECO:0000313" key="2">
    <source>
        <dbReference type="EMBL" id="OGG95252.1"/>
    </source>
</evidence>
<organism evidence="2 3">
    <name type="scientific">Candidatus Lambdaproteobacteria bacterium RIFOXYD2_FULL_50_16</name>
    <dbReference type="NCBI Taxonomy" id="1817772"/>
    <lineage>
        <taxon>Bacteria</taxon>
        <taxon>Pseudomonadati</taxon>
        <taxon>Pseudomonadota</taxon>
        <taxon>Candidatus Lambdaproteobacteria</taxon>
    </lineage>
</organism>
<comment type="caution">
    <text evidence="2">The sequence shown here is derived from an EMBL/GenBank/DDBJ whole genome shotgun (WGS) entry which is preliminary data.</text>
</comment>
<name>A0A1F6GAX1_9PROT</name>
<dbReference type="SMART" id="SM00577">
    <property type="entry name" value="CPDc"/>
    <property type="match status" value="1"/>
</dbReference>
<dbReference type="PROSITE" id="PS50969">
    <property type="entry name" value="FCP1"/>
    <property type="match status" value="1"/>
</dbReference>
<dbReference type="Gene3D" id="3.40.50.1000">
    <property type="entry name" value="HAD superfamily/HAD-like"/>
    <property type="match status" value="1"/>
</dbReference>
<proteinExistence type="predicted"/>
<evidence type="ECO:0000313" key="3">
    <source>
        <dbReference type="Proteomes" id="UP000178449"/>
    </source>
</evidence>
<dbReference type="InterPro" id="IPR036412">
    <property type="entry name" value="HAD-like_sf"/>
</dbReference>
<sequence length="153" mass="17267">MKPTVLALDLEGTLFARQGRLIIPRPGLHDFLEFCFKQFERVVVYTLLSADSALMVVQSLVESGAAPKVFLEQFEYIEGPGGYKDLNSVENADEVWLVDDSPSVIHPEQRDRWIPIQSYRPPPQYSSFGETVAPIDSELSRVQSLLETRLLAK</sequence>
<accession>A0A1F6GAX1</accession>
<reference evidence="2 3" key="1">
    <citation type="journal article" date="2016" name="Nat. Commun.">
        <title>Thousands of microbial genomes shed light on interconnected biogeochemical processes in an aquifer system.</title>
        <authorList>
            <person name="Anantharaman K."/>
            <person name="Brown C.T."/>
            <person name="Hug L.A."/>
            <person name="Sharon I."/>
            <person name="Castelle C.J."/>
            <person name="Probst A.J."/>
            <person name="Thomas B.C."/>
            <person name="Singh A."/>
            <person name="Wilkins M.J."/>
            <person name="Karaoz U."/>
            <person name="Brodie E.L."/>
            <person name="Williams K.H."/>
            <person name="Hubbard S.S."/>
            <person name="Banfield J.F."/>
        </authorList>
    </citation>
    <scope>NUCLEOTIDE SEQUENCE [LARGE SCALE GENOMIC DNA]</scope>
</reference>
<dbReference type="AlphaFoldDB" id="A0A1F6GAX1"/>
<evidence type="ECO:0000259" key="1">
    <source>
        <dbReference type="PROSITE" id="PS50969"/>
    </source>
</evidence>
<dbReference type="SUPFAM" id="SSF56784">
    <property type="entry name" value="HAD-like"/>
    <property type="match status" value="1"/>
</dbReference>
<protein>
    <recommendedName>
        <fullName evidence="1">FCP1 homology domain-containing protein</fullName>
    </recommendedName>
</protein>
<dbReference type="InterPro" id="IPR004274">
    <property type="entry name" value="FCP1_dom"/>
</dbReference>
<dbReference type="Proteomes" id="UP000178449">
    <property type="component" value="Unassembled WGS sequence"/>
</dbReference>